<name>A0A1H9Y5K9_THASX</name>
<evidence type="ECO:0000313" key="4">
    <source>
        <dbReference type="Proteomes" id="UP000199308"/>
    </source>
</evidence>
<accession>A0A1H9Y5K9</accession>
<gene>
    <name evidence="3" type="ORF">SAMN05660429_00086</name>
</gene>
<dbReference type="Proteomes" id="UP000199308">
    <property type="component" value="Unassembled WGS sequence"/>
</dbReference>
<dbReference type="STRING" id="349064.SAMN05660429_00086"/>
<dbReference type="RefSeq" id="WP_093326726.1">
    <property type="nucleotide sequence ID" value="NZ_AP027363.1"/>
</dbReference>
<dbReference type="InterPro" id="IPR024952">
    <property type="entry name" value="LPP20-like_dom"/>
</dbReference>
<dbReference type="EMBL" id="FOHK01000001">
    <property type="protein sequence ID" value="SES64168.1"/>
    <property type="molecule type" value="Genomic_DNA"/>
</dbReference>
<proteinExistence type="predicted"/>
<keyword evidence="1" id="KW-0732">Signal</keyword>
<organism evidence="3 4">
    <name type="scientific">Thalassotalea agarivorans</name>
    <name type="common">Thalassomonas agarivorans</name>
    <dbReference type="NCBI Taxonomy" id="349064"/>
    <lineage>
        <taxon>Bacteria</taxon>
        <taxon>Pseudomonadati</taxon>
        <taxon>Pseudomonadota</taxon>
        <taxon>Gammaproteobacteria</taxon>
        <taxon>Alteromonadales</taxon>
        <taxon>Colwelliaceae</taxon>
        <taxon>Thalassotalea</taxon>
    </lineage>
</organism>
<sequence>MHLIKRLTWLVLAAMLVACQSTSAPDWVSNPEESFDTNKYLSAVGEGSNNEQASQRALANLSKIFSVSIVEKQIDSSTFSTRNQSTDVNVSRFISTNAQKELEGAKIAEYFRQENGSVFAVATLDKAQAATKFKQDIAVLDERVNEQLLYAANKAPNVFRALAAIEKAYLSQQARDNINRDLILVADKGMPAQHSVNSIETLYRNKLAGLAVQVDANSPELQSQVSAAVSQLGAAVVAESPLVITANFDNQPVLQEQGWYWLRGSLNLTATEDGVSTSKNRYDVKVSAQQESMLDKRLKDKMSESMMDYLLALVRASD</sequence>
<dbReference type="OrthoDB" id="6396461at2"/>
<evidence type="ECO:0000313" key="3">
    <source>
        <dbReference type="EMBL" id="SES64168.1"/>
    </source>
</evidence>
<feature type="chain" id="PRO_5011548770" evidence="1">
    <location>
        <begin position="24"/>
        <end position="318"/>
    </location>
</feature>
<feature type="signal peptide" evidence="1">
    <location>
        <begin position="1"/>
        <end position="23"/>
    </location>
</feature>
<evidence type="ECO:0000256" key="1">
    <source>
        <dbReference type="SAM" id="SignalP"/>
    </source>
</evidence>
<protein>
    <submittedName>
        <fullName evidence="3">LPP20 lipoprotein</fullName>
    </submittedName>
</protein>
<feature type="domain" description="Lipoprotein LPP20-like" evidence="2">
    <location>
        <begin position="25"/>
        <end position="125"/>
    </location>
</feature>
<dbReference type="Pfam" id="PF02169">
    <property type="entry name" value="LPP20"/>
    <property type="match status" value="1"/>
</dbReference>
<keyword evidence="3" id="KW-0449">Lipoprotein</keyword>
<dbReference type="Gene3D" id="3.10.28.20">
    <property type="entry name" value="Acetamidase/Formamidase-like domains"/>
    <property type="match status" value="1"/>
</dbReference>
<dbReference type="PROSITE" id="PS51257">
    <property type="entry name" value="PROKAR_LIPOPROTEIN"/>
    <property type="match status" value="1"/>
</dbReference>
<reference evidence="3 4" key="1">
    <citation type="submission" date="2016-10" db="EMBL/GenBank/DDBJ databases">
        <authorList>
            <person name="de Groot N.N."/>
        </authorList>
    </citation>
    <scope>NUCLEOTIDE SEQUENCE [LARGE SCALE GENOMIC DNA]</scope>
    <source>
        <strain evidence="3 4">DSM 19706</strain>
    </source>
</reference>
<keyword evidence="4" id="KW-1185">Reference proteome</keyword>
<evidence type="ECO:0000259" key="2">
    <source>
        <dbReference type="Pfam" id="PF02169"/>
    </source>
</evidence>
<dbReference type="AlphaFoldDB" id="A0A1H9Y5K9"/>